<evidence type="ECO:0000313" key="2">
    <source>
        <dbReference type="Proteomes" id="UP001500185"/>
    </source>
</evidence>
<sequence length="198" mass="23283">MFGVFGKKKKIEKINIKVLECMKLYSDETEKAYRNQISYFKQDYPNEEIQVSDYGAYKVRFMTNMMIVMGARFSKEKIGFSESKDFLRDIQIASAIAHIPFSDSKSNSYLSKNEISQKTEEIIKYILKTVNGNQQKIIDLNFNEKDDFFKKIKLFFHNSISESIENKEIARKILKSEDHYFSNLAKQNLKIMSDLMKI</sequence>
<proteinExistence type="predicted"/>
<protein>
    <submittedName>
        <fullName evidence="1">Uncharacterized protein</fullName>
    </submittedName>
</protein>
<comment type="caution">
    <text evidence="1">The sequence shown here is derived from an EMBL/GenBank/DDBJ whole genome shotgun (WGS) entry which is preliminary data.</text>
</comment>
<keyword evidence="2" id="KW-1185">Reference proteome</keyword>
<gene>
    <name evidence="1" type="ORF">GCM10009433_00650</name>
</gene>
<accession>A0ABP3V7R0</accession>
<dbReference type="Proteomes" id="UP001500185">
    <property type="component" value="Unassembled WGS sequence"/>
</dbReference>
<dbReference type="RefSeq" id="WP_224455365.1">
    <property type="nucleotide sequence ID" value="NZ_BAAAGG010000001.1"/>
</dbReference>
<dbReference type="EMBL" id="BAAAGG010000001">
    <property type="protein sequence ID" value="GAA0751060.1"/>
    <property type="molecule type" value="Genomic_DNA"/>
</dbReference>
<organism evidence="1 2">
    <name type="scientific">Psychroflexus lacisalsi</name>
    <dbReference type="NCBI Taxonomy" id="503928"/>
    <lineage>
        <taxon>Bacteria</taxon>
        <taxon>Pseudomonadati</taxon>
        <taxon>Bacteroidota</taxon>
        <taxon>Flavobacteriia</taxon>
        <taxon>Flavobacteriales</taxon>
        <taxon>Flavobacteriaceae</taxon>
        <taxon>Psychroflexus</taxon>
    </lineage>
</organism>
<name>A0ABP3V7R0_9FLAO</name>
<evidence type="ECO:0000313" key="1">
    <source>
        <dbReference type="EMBL" id="GAA0751060.1"/>
    </source>
</evidence>
<reference evidence="2" key="1">
    <citation type="journal article" date="2019" name="Int. J. Syst. Evol. Microbiol.">
        <title>The Global Catalogue of Microorganisms (GCM) 10K type strain sequencing project: providing services to taxonomists for standard genome sequencing and annotation.</title>
        <authorList>
            <consortium name="The Broad Institute Genomics Platform"/>
            <consortium name="The Broad Institute Genome Sequencing Center for Infectious Disease"/>
            <person name="Wu L."/>
            <person name="Ma J."/>
        </authorList>
    </citation>
    <scope>NUCLEOTIDE SEQUENCE [LARGE SCALE GENOMIC DNA]</scope>
    <source>
        <strain evidence="2">JCM 16231</strain>
    </source>
</reference>